<dbReference type="NCBIfam" id="TIGR00103">
    <property type="entry name" value="DNA_YbaB_EbfC"/>
    <property type="match status" value="1"/>
</dbReference>
<dbReference type="PANTHER" id="PTHR33449:SF1">
    <property type="entry name" value="NUCLEOID-ASSOCIATED PROTEIN YBAB"/>
    <property type="match status" value="1"/>
</dbReference>
<keyword evidence="1 2" id="KW-0238">DNA-binding</keyword>
<dbReference type="Proteomes" id="UP000727993">
    <property type="component" value="Unassembled WGS sequence"/>
</dbReference>
<dbReference type="Pfam" id="PF02575">
    <property type="entry name" value="YbaB_DNA_bd"/>
    <property type="match status" value="1"/>
</dbReference>
<dbReference type="AlphaFoldDB" id="A0A936NB65"/>
<feature type="compositionally biased region" description="Acidic residues" evidence="4">
    <location>
        <begin position="116"/>
        <end position="128"/>
    </location>
</feature>
<sequence>MLGGLDLGSLMETAQQMQQQMADAQSQLAATRVEGSAGGGKVRVTITGDLQPVGVKLDPEVVDPDDTQWLEELILAAWRNAVAEVGRAEQSGDPMGGLDLSSMGIDPASFGIGPASDDESDGSSEIEG</sequence>
<dbReference type="EMBL" id="JADJZA010000006">
    <property type="protein sequence ID" value="MBK9297062.1"/>
    <property type="molecule type" value="Genomic_DNA"/>
</dbReference>
<feature type="coiled-coil region" evidence="3">
    <location>
        <begin position="7"/>
        <end position="34"/>
    </location>
</feature>
<comment type="subcellular location">
    <subcellularLocation>
        <location evidence="2">Cytoplasm</location>
        <location evidence="2">Nucleoid</location>
    </subcellularLocation>
</comment>
<comment type="similarity">
    <text evidence="2">Belongs to the YbaB/EbfC family.</text>
</comment>
<dbReference type="Gene3D" id="3.30.1310.10">
    <property type="entry name" value="Nucleoid-associated protein YbaB-like domain"/>
    <property type="match status" value="1"/>
</dbReference>
<dbReference type="InterPro" id="IPR004401">
    <property type="entry name" value="YbaB/EbfC"/>
</dbReference>
<dbReference type="GO" id="GO:0005829">
    <property type="term" value="C:cytosol"/>
    <property type="evidence" value="ECO:0007669"/>
    <property type="project" value="TreeGrafter"/>
</dbReference>
<dbReference type="SUPFAM" id="SSF82607">
    <property type="entry name" value="YbaB-like"/>
    <property type="match status" value="1"/>
</dbReference>
<evidence type="ECO:0000256" key="4">
    <source>
        <dbReference type="SAM" id="MobiDB-lite"/>
    </source>
</evidence>
<dbReference type="GO" id="GO:0003677">
    <property type="term" value="F:DNA binding"/>
    <property type="evidence" value="ECO:0007669"/>
    <property type="project" value="UniProtKB-UniRule"/>
</dbReference>
<proteinExistence type="inferred from homology"/>
<keyword evidence="2" id="KW-0963">Cytoplasm</keyword>
<evidence type="ECO:0000256" key="2">
    <source>
        <dbReference type="HAMAP-Rule" id="MF_00274"/>
    </source>
</evidence>
<name>A0A936NB65_9ACTN</name>
<dbReference type="GO" id="GO:0043590">
    <property type="term" value="C:bacterial nucleoid"/>
    <property type="evidence" value="ECO:0007669"/>
    <property type="project" value="UniProtKB-UniRule"/>
</dbReference>
<gene>
    <name evidence="5" type="ORF">IPN02_09560</name>
</gene>
<protein>
    <recommendedName>
        <fullName evidence="2">Nucleoid-associated protein IPN02_09560</fullName>
    </recommendedName>
</protein>
<comment type="caution">
    <text evidence="5">The sequence shown here is derived from an EMBL/GenBank/DDBJ whole genome shotgun (WGS) entry which is preliminary data.</text>
</comment>
<evidence type="ECO:0000313" key="6">
    <source>
        <dbReference type="Proteomes" id="UP000727993"/>
    </source>
</evidence>
<dbReference type="HAMAP" id="MF_00274">
    <property type="entry name" value="DNA_YbaB_EbfC"/>
    <property type="match status" value="1"/>
</dbReference>
<evidence type="ECO:0000256" key="1">
    <source>
        <dbReference type="ARBA" id="ARBA00023125"/>
    </source>
</evidence>
<evidence type="ECO:0000256" key="3">
    <source>
        <dbReference type="SAM" id="Coils"/>
    </source>
</evidence>
<organism evidence="5 6">
    <name type="scientific">Candidatus Neomicrothrix subdominans</name>
    <dbReference type="NCBI Taxonomy" id="2954438"/>
    <lineage>
        <taxon>Bacteria</taxon>
        <taxon>Bacillati</taxon>
        <taxon>Actinomycetota</taxon>
        <taxon>Acidimicrobiia</taxon>
        <taxon>Acidimicrobiales</taxon>
        <taxon>Microthrixaceae</taxon>
        <taxon>Candidatus Neomicrothrix</taxon>
    </lineage>
</organism>
<dbReference type="InterPro" id="IPR036894">
    <property type="entry name" value="YbaB-like_sf"/>
</dbReference>
<accession>A0A936NB65</accession>
<comment type="subunit">
    <text evidence="2">Homodimer.</text>
</comment>
<comment type="function">
    <text evidence="2">Binds to DNA and alters its conformation. May be involved in regulation of gene expression, nucleoid organization and DNA protection.</text>
</comment>
<feature type="region of interest" description="Disordered" evidence="4">
    <location>
        <begin position="88"/>
        <end position="128"/>
    </location>
</feature>
<dbReference type="PANTHER" id="PTHR33449">
    <property type="entry name" value="NUCLEOID-ASSOCIATED PROTEIN YBAB"/>
    <property type="match status" value="1"/>
</dbReference>
<reference evidence="5 6" key="1">
    <citation type="submission" date="2020-10" db="EMBL/GenBank/DDBJ databases">
        <title>Connecting structure to function with the recovery of over 1000 high-quality activated sludge metagenome-assembled genomes encoding full-length rRNA genes using long-read sequencing.</title>
        <authorList>
            <person name="Singleton C.M."/>
            <person name="Petriglieri F."/>
            <person name="Kristensen J.M."/>
            <person name="Kirkegaard R.H."/>
            <person name="Michaelsen T.Y."/>
            <person name="Andersen M.H."/>
            <person name="Karst S.M."/>
            <person name="Dueholm M.S."/>
            <person name="Nielsen P.H."/>
            <person name="Albertsen M."/>
        </authorList>
    </citation>
    <scope>NUCLEOTIDE SEQUENCE [LARGE SCALE GENOMIC DNA]</scope>
    <source>
        <strain evidence="5">Lyne_18-Q3-R50-59_MAXAC.006</strain>
    </source>
</reference>
<keyword evidence="3" id="KW-0175">Coiled coil</keyword>
<evidence type="ECO:0000313" key="5">
    <source>
        <dbReference type="EMBL" id="MBK9297062.1"/>
    </source>
</evidence>